<protein>
    <submittedName>
        <fullName evidence="1">Uncharacterized protein</fullName>
    </submittedName>
</protein>
<dbReference type="EMBL" id="CP039349">
    <property type="protein sequence ID" value="QCD92956.1"/>
    <property type="molecule type" value="Genomic_DNA"/>
</dbReference>
<proteinExistence type="predicted"/>
<organism evidence="1 2">
    <name type="scientific">Vigna unguiculata</name>
    <name type="common">Cowpea</name>
    <dbReference type="NCBI Taxonomy" id="3917"/>
    <lineage>
        <taxon>Eukaryota</taxon>
        <taxon>Viridiplantae</taxon>
        <taxon>Streptophyta</taxon>
        <taxon>Embryophyta</taxon>
        <taxon>Tracheophyta</taxon>
        <taxon>Spermatophyta</taxon>
        <taxon>Magnoliopsida</taxon>
        <taxon>eudicotyledons</taxon>
        <taxon>Gunneridae</taxon>
        <taxon>Pentapetalae</taxon>
        <taxon>rosids</taxon>
        <taxon>fabids</taxon>
        <taxon>Fabales</taxon>
        <taxon>Fabaceae</taxon>
        <taxon>Papilionoideae</taxon>
        <taxon>50 kb inversion clade</taxon>
        <taxon>NPAAA clade</taxon>
        <taxon>indigoferoid/millettioid clade</taxon>
        <taxon>Phaseoleae</taxon>
        <taxon>Vigna</taxon>
    </lineage>
</organism>
<reference evidence="1 2" key="1">
    <citation type="submission" date="2019-04" db="EMBL/GenBank/DDBJ databases">
        <title>An improved genome assembly and genetic linkage map for asparagus bean, Vigna unguiculata ssp. sesquipedialis.</title>
        <authorList>
            <person name="Xia Q."/>
            <person name="Zhang R."/>
            <person name="Dong Y."/>
        </authorList>
    </citation>
    <scope>NUCLEOTIDE SEQUENCE [LARGE SCALE GENOMIC DNA]</scope>
    <source>
        <tissue evidence="1">Leaf</tissue>
    </source>
</reference>
<evidence type="ECO:0000313" key="1">
    <source>
        <dbReference type="EMBL" id="QCD92956.1"/>
    </source>
</evidence>
<keyword evidence="2" id="KW-1185">Reference proteome</keyword>
<dbReference type="AlphaFoldDB" id="A0A4D6LY99"/>
<dbReference type="Proteomes" id="UP000501690">
    <property type="component" value="Linkage Group LG5"/>
</dbReference>
<evidence type="ECO:0000313" key="2">
    <source>
        <dbReference type="Proteomes" id="UP000501690"/>
    </source>
</evidence>
<name>A0A4D6LY99_VIGUN</name>
<sequence>MLVMKADIFQRSGGKTLAFDDVAKSDLCEDNVDDDVDMTKVLKGSGDKDVNNDQVKE</sequence>
<accession>A0A4D6LY99</accession>
<gene>
    <name evidence="1" type="ORF">DEO72_LG5g1025</name>
</gene>